<keyword evidence="5 8" id="KW-0812">Transmembrane</keyword>
<feature type="transmembrane region" description="Helical" evidence="8">
    <location>
        <begin position="12"/>
        <end position="35"/>
    </location>
</feature>
<dbReference type="PANTHER" id="PTHR34979:SF1">
    <property type="entry name" value="INNER MEMBRANE PROTEIN YGAZ"/>
    <property type="match status" value="1"/>
</dbReference>
<evidence type="ECO:0000313" key="10">
    <source>
        <dbReference type="Proteomes" id="UP000295718"/>
    </source>
</evidence>
<accession>A0A4R1QV58</accession>
<organism evidence="9 10">
    <name type="scientific">Kineothrix alysoides</name>
    <dbReference type="NCBI Taxonomy" id="1469948"/>
    <lineage>
        <taxon>Bacteria</taxon>
        <taxon>Bacillati</taxon>
        <taxon>Bacillota</taxon>
        <taxon>Clostridia</taxon>
        <taxon>Lachnospirales</taxon>
        <taxon>Lachnospiraceae</taxon>
        <taxon>Kineothrix</taxon>
    </lineage>
</organism>
<evidence type="ECO:0000256" key="3">
    <source>
        <dbReference type="ARBA" id="ARBA00022448"/>
    </source>
</evidence>
<keyword evidence="6 8" id="KW-1133">Transmembrane helix</keyword>
<feature type="transmembrane region" description="Helical" evidence="8">
    <location>
        <begin position="42"/>
        <end position="65"/>
    </location>
</feature>
<gene>
    <name evidence="9" type="ORF">EDD76_110174</name>
</gene>
<dbReference type="AlphaFoldDB" id="A0A4R1QV58"/>
<dbReference type="EMBL" id="SLUO01000010">
    <property type="protein sequence ID" value="TCL57001.1"/>
    <property type="molecule type" value="Genomic_DNA"/>
</dbReference>
<dbReference type="GO" id="GO:0005886">
    <property type="term" value="C:plasma membrane"/>
    <property type="evidence" value="ECO:0007669"/>
    <property type="project" value="UniProtKB-SubCell"/>
</dbReference>
<feature type="transmembrane region" description="Helical" evidence="8">
    <location>
        <begin position="132"/>
        <end position="158"/>
    </location>
</feature>
<keyword evidence="3" id="KW-0813">Transport</keyword>
<keyword evidence="4" id="KW-1003">Cell membrane</keyword>
<comment type="similarity">
    <text evidence="2">Belongs to the AzlC family.</text>
</comment>
<dbReference type="GO" id="GO:1903785">
    <property type="term" value="P:L-valine transmembrane transport"/>
    <property type="evidence" value="ECO:0007669"/>
    <property type="project" value="TreeGrafter"/>
</dbReference>
<dbReference type="InterPro" id="IPR011606">
    <property type="entry name" value="Brnchd-chn_aa_trnsp_permease"/>
</dbReference>
<evidence type="ECO:0000313" key="9">
    <source>
        <dbReference type="EMBL" id="TCL57001.1"/>
    </source>
</evidence>
<evidence type="ECO:0000256" key="4">
    <source>
        <dbReference type="ARBA" id="ARBA00022475"/>
    </source>
</evidence>
<keyword evidence="7 8" id="KW-0472">Membrane</keyword>
<keyword evidence="10" id="KW-1185">Reference proteome</keyword>
<protein>
    <submittedName>
        <fullName evidence="9">4-azaleucine resistance transporter AzlC</fullName>
    </submittedName>
</protein>
<dbReference type="STRING" id="1469948.GCA_000732725_02943"/>
<feature type="transmembrane region" description="Helical" evidence="8">
    <location>
        <begin position="188"/>
        <end position="204"/>
    </location>
</feature>
<sequence>MEKDKGTSCIQYAFKQSIPVMLGYIFLGIAFGLMLQDAGYHFLWAFAISTVVYAGSMQFVMVTLLSGGASLFYTAIMTLFINGRHIFYGFSFIEKYRNMGKVYPYMVFSLTDETYSVLCRTKIPPEMDEKKVMFGISFFNQCYWITGSVIGGLAGQLITFDSTGIDFSMTALFVAIVVEQWQESKSHVPAIIGFLMSLLFLLAFGADRFILPSLLTSVIILIAARKNLDGKEAKIQDESGISAEE</sequence>
<name>A0A4R1QV58_9FIRM</name>
<evidence type="ECO:0000256" key="5">
    <source>
        <dbReference type="ARBA" id="ARBA00022692"/>
    </source>
</evidence>
<comment type="caution">
    <text evidence="9">The sequence shown here is derived from an EMBL/GenBank/DDBJ whole genome shotgun (WGS) entry which is preliminary data.</text>
</comment>
<comment type="subcellular location">
    <subcellularLocation>
        <location evidence="1">Cell membrane</location>
        <topology evidence="1">Multi-pass membrane protein</topology>
    </subcellularLocation>
</comment>
<feature type="transmembrane region" description="Helical" evidence="8">
    <location>
        <begin position="71"/>
        <end position="93"/>
    </location>
</feature>
<dbReference type="Pfam" id="PF03591">
    <property type="entry name" value="AzlC"/>
    <property type="match status" value="1"/>
</dbReference>
<evidence type="ECO:0000256" key="1">
    <source>
        <dbReference type="ARBA" id="ARBA00004651"/>
    </source>
</evidence>
<dbReference type="PANTHER" id="PTHR34979">
    <property type="entry name" value="INNER MEMBRANE PROTEIN YGAZ"/>
    <property type="match status" value="1"/>
</dbReference>
<dbReference type="Proteomes" id="UP000295718">
    <property type="component" value="Unassembled WGS sequence"/>
</dbReference>
<evidence type="ECO:0000256" key="6">
    <source>
        <dbReference type="ARBA" id="ARBA00022989"/>
    </source>
</evidence>
<reference evidence="9 10" key="1">
    <citation type="submission" date="2019-03" db="EMBL/GenBank/DDBJ databases">
        <title>Genomic Encyclopedia of Type Strains, Phase IV (KMG-IV): sequencing the most valuable type-strain genomes for metagenomic binning, comparative biology and taxonomic classification.</title>
        <authorList>
            <person name="Goeker M."/>
        </authorList>
    </citation>
    <scope>NUCLEOTIDE SEQUENCE [LARGE SCALE GENOMIC DNA]</scope>
    <source>
        <strain evidence="9 10">DSM 100556</strain>
    </source>
</reference>
<evidence type="ECO:0000256" key="8">
    <source>
        <dbReference type="SAM" id="Phobius"/>
    </source>
</evidence>
<evidence type="ECO:0000256" key="7">
    <source>
        <dbReference type="ARBA" id="ARBA00023136"/>
    </source>
</evidence>
<evidence type="ECO:0000256" key="2">
    <source>
        <dbReference type="ARBA" id="ARBA00010735"/>
    </source>
</evidence>
<proteinExistence type="inferred from homology"/>